<dbReference type="AlphaFoldDB" id="A0A7J9MA38"/>
<dbReference type="PANTHER" id="PTHR31636">
    <property type="entry name" value="OSJNBA0084A10.13 PROTEIN-RELATED"/>
    <property type="match status" value="1"/>
</dbReference>
<keyword evidence="5" id="KW-1185">Reference proteome</keyword>
<name>A0A7J9MA38_GOSSC</name>
<dbReference type="InterPro" id="IPR005202">
    <property type="entry name" value="TF_GRAS"/>
</dbReference>
<comment type="caution">
    <text evidence="3">Lacks conserved residue(s) required for the propagation of feature annotation.</text>
</comment>
<dbReference type="OrthoDB" id="593669at2759"/>
<evidence type="ECO:0000256" key="3">
    <source>
        <dbReference type="PROSITE-ProRule" id="PRU01191"/>
    </source>
</evidence>
<accession>A0A7J9MA38</accession>
<comment type="similarity">
    <text evidence="3">Belongs to the GRAS family.</text>
</comment>
<dbReference type="Pfam" id="PF03514">
    <property type="entry name" value="GRAS"/>
    <property type="match status" value="3"/>
</dbReference>
<keyword evidence="2" id="KW-0804">Transcription</keyword>
<dbReference type="EMBL" id="JABFAF010000009">
    <property type="protein sequence ID" value="MBA0867299.1"/>
    <property type="molecule type" value="Genomic_DNA"/>
</dbReference>
<evidence type="ECO:0000256" key="1">
    <source>
        <dbReference type="ARBA" id="ARBA00023015"/>
    </source>
</evidence>
<evidence type="ECO:0000256" key="2">
    <source>
        <dbReference type="ARBA" id="ARBA00023163"/>
    </source>
</evidence>
<feature type="region of interest" description="SAW" evidence="3">
    <location>
        <begin position="271"/>
        <end position="324"/>
    </location>
</feature>
<reference evidence="4 5" key="1">
    <citation type="journal article" date="2019" name="Genome Biol. Evol.">
        <title>Insights into the evolution of the New World diploid cottons (Gossypium, subgenus Houzingenia) based on genome sequencing.</title>
        <authorList>
            <person name="Grover C.E."/>
            <person name="Arick M.A. 2nd"/>
            <person name="Thrash A."/>
            <person name="Conover J.L."/>
            <person name="Sanders W.S."/>
            <person name="Peterson D.G."/>
            <person name="Frelichowski J.E."/>
            <person name="Scheffler J.A."/>
            <person name="Scheffler B.E."/>
            <person name="Wendel J.F."/>
        </authorList>
    </citation>
    <scope>NUCLEOTIDE SEQUENCE [LARGE SCALE GENOMIC DNA]</scope>
    <source>
        <strain evidence="4">1</strain>
        <tissue evidence="4">Leaf</tissue>
    </source>
</reference>
<protein>
    <submittedName>
        <fullName evidence="4">Uncharacterized protein</fullName>
    </submittedName>
</protein>
<feature type="region of interest" description="Leucine repeat II (LRII)" evidence="3">
    <location>
        <begin position="161"/>
        <end position="193"/>
    </location>
</feature>
<dbReference type="PROSITE" id="PS50985">
    <property type="entry name" value="GRAS"/>
    <property type="match status" value="1"/>
</dbReference>
<dbReference type="Proteomes" id="UP000593576">
    <property type="component" value="Unassembled WGS sequence"/>
</dbReference>
<keyword evidence="1" id="KW-0805">Transcription regulation</keyword>
<evidence type="ECO:0000313" key="5">
    <source>
        <dbReference type="Proteomes" id="UP000593576"/>
    </source>
</evidence>
<proteinExistence type="inferred from homology"/>
<gene>
    <name evidence="4" type="ORF">Goshw_029039</name>
</gene>
<sequence length="324" mass="36335">MCQPGKTLVTNRRPSTEATHVEQRLATIGDLSLQRIPSGNLKQLLIACAKTLSENNIDKFNVLIAKARVAVSIYGESIQHLDAYMVEGLVVRKEASGSNIYVEVGQHDASVAPGSARTSEGAQWVTLLKALVARPGGAPYVQITRIDDPVSKYGRGGGLETVERRLMALSEQFGIPVEFHRMPIFATNITRDMFDVKLGKALAVNFPLQLHHASDESVDVNYPRDGILFIKTLEYYLAMFESIDETMPRQRREQINVEQHCLARDIVNVIACEGKERVEHHKLFGKWKSRLIMVGFRPYPGGRTRTLYRLLLGAVMAKIHTRLW</sequence>
<evidence type="ECO:0000313" key="4">
    <source>
        <dbReference type="EMBL" id="MBA0867299.1"/>
    </source>
</evidence>
<organism evidence="4 5">
    <name type="scientific">Gossypium schwendimanii</name>
    <name type="common">Cotton</name>
    <dbReference type="NCBI Taxonomy" id="34291"/>
    <lineage>
        <taxon>Eukaryota</taxon>
        <taxon>Viridiplantae</taxon>
        <taxon>Streptophyta</taxon>
        <taxon>Embryophyta</taxon>
        <taxon>Tracheophyta</taxon>
        <taxon>Spermatophyta</taxon>
        <taxon>Magnoliopsida</taxon>
        <taxon>eudicotyledons</taxon>
        <taxon>Gunneridae</taxon>
        <taxon>Pentapetalae</taxon>
        <taxon>rosids</taxon>
        <taxon>malvids</taxon>
        <taxon>Malvales</taxon>
        <taxon>Malvaceae</taxon>
        <taxon>Malvoideae</taxon>
        <taxon>Gossypium</taxon>
    </lineage>
</organism>
<comment type="caution">
    <text evidence="4">The sequence shown here is derived from an EMBL/GenBank/DDBJ whole genome shotgun (WGS) entry which is preliminary data.</text>
</comment>